<proteinExistence type="predicted"/>
<feature type="transmembrane region" description="Helical" evidence="6">
    <location>
        <begin position="88"/>
        <end position="107"/>
    </location>
</feature>
<evidence type="ECO:0000256" key="5">
    <source>
        <dbReference type="SAM" id="MobiDB-lite"/>
    </source>
</evidence>
<evidence type="ECO:0000256" key="2">
    <source>
        <dbReference type="ARBA" id="ARBA00022692"/>
    </source>
</evidence>
<keyword evidence="2 6" id="KW-0812">Transmembrane</keyword>
<reference evidence="8" key="1">
    <citation type="journal article" date="2018" name="Genome Biol. Evol.">
        <title>Genomics and development of Lentinus tigrinus, a white-rot wood-decaying mushroom with dimorphic fruiting bodies.</title>
        <authorList>
            <person name="Wu B."/>
            <person name="Xu Z."/>
            <person name="Knudson A."/>
            <person name="Carlson A."/>
            <person name="Chen N."/>
            <person name="Kovaka S."/>
            <person name="LaButti K."/>
            <person name="Lipzen A."/>
            <person name="Pennachio C."/>
            <person name="Riley R."/>
            <person name="Schakwitz W."/>
            <person name="Umezawa K."/>
            <person name="Ohm R.A."/>
            <person name="Grigoriev I.V."/>
            <person name="Nagy L.G."/>
            <person name="Gibbons J."/>
            <person name="Hibbett D."/>
        </authorList>
    </citation>
    <scope>NUCLEOTIDE SEQUENCE [LARGE SCALE GENOMIC DNA]</scope>
    <source>
        <strain evidence="8">ALCF2SS1-6</strain>
    </source>
</reference>
<accession>A0A5C2S9J2</accession>
<dbReference type="PANTHER" id="PTHR10783:SF46">
    <property type="entry name" value="PROTEIN ERD1 HOMOLOG 2"/>
    <property type="match status" value="1"/>
</dbReference>
<dbReference type="PROSITE" id="PS51380">
    <property type="entry name" value="EXS"/>
    <property type="match status" value="1"/>
</dbReference>
<name>A0A5C2S9J2_9APHY</name>
<feature type="transmembrane region" description="Helical" evidence="6">
    <location>
        <begin position="15"/>
        <end position="33"/>
    </location>
</feature>
<evidence type="ECO:0000256" key="1">
    <source>
        <dbReference type="ARBA" id="ARBA00004141"/>
    </source>
</evidence>
<dbReference type="PANTHER" id="PTHR10783">
    <property type="entry name" value="XENOTROPIC AND POLYTROPIC RETROVIRUS RECEPTOR 1-RELATED"/>
    <property type="match status" value="1"/>
</dbReference>
<dbReference type="EMBL" id="ML122268">
    <property type="protein sequence ID" value="RPD59897.1"/>
    <property type="molecule type" value="Genomic_DNA"/>
</dbReference>
<keyword evidence="9" id="KW-1185">Reference proteome</keyword>
<dbReference type="Proteomes" id="UP000313359">
    <property type="component" value="Unassembled WGS sequence"/>
</dbReference>
<feature type="domain" description="EXS" evidence="7">
    <location>
        <begin position="201"/>
        <end position="477"/>
    </location>
</feature>
<dbReference type="Pfam" id="PF03124">
    <property type="entry name" value="EXS"/>
    <property type="match status" value="1"/>
</dbReference>
<keyword evidence="3 6" id="KW-1133">Transmembrane helix</keyword>
<evidence type="ECO:0000313" key="9">
    <source>
        <dbReference type="Proteomes" id="UP000313359"/>
    </source>
</evidence>
<organism evidence="8 9">
    <name type="scientific">Lentinus tigrinus ALCF2SS1-6</name>
    <dbReference type="NCBI Taxonomy" id="1328759"/>
    <lineage>
        <taxon>Eukaryota</taxon>
        <taxon>Fungi</taxon>
        <taxon>Dikarya</taxon>
        <taxon>Basidiomycota</taxon>
        <taxon>Agaricomycotina</taxon>
        <taxon>Agaricomycetes</taxon>
        <taxon>Polyporales</taxon>
        <taxon>Polyporaceae</taxon>
        <taxon>Lentinus</taxon>
    </lineage>
</organism>
<dbReference type="GO" id="GO:0016020">
    <property type="term" value="C:membrane"/>
    <property type="evidence" value="ECO:0007669"/>
    <property type="project" value="UniProtKB-SubCell"/>
</dbReference>
<dbReference type="OrthoDB" id="2159384at2759"/>
<evidence type="ECO:0000313" key="8">
    <source>
        <dbReference type="EMBL" id="RPD59897.1"/>
    </source>
</evidence>
<gene>
    <name evidence="8" type="ORF">L227DRAFT_502836</name>
</gene>
<sequence length="517" mass="58332">MKSDFLDELYFSSAFPLPFRVLCLVGLGILGWATNLHGLHLWHIDAAGVLDLNNYDGYRLTSPLPTDRRAGWKGAHYSLQAHRPVYKLFVTYFVWTFACWLVFRYATRGDIESVDSFKFIPALASLCVLTALMCPFNVLYKHERDKFLAAIHRCLFPSPHRVYFSDVVFADIFTSFAKVLGDMWLSVYMLLPSGSLLAQPAQDGLTRWILPTLMSIPYAVRLRQCLVEYNAPNNESRRPLFNALKYASSFPVIFLSAAQRIVVSDTLALKGESAVSQPWHGEHQLFRLWLLAAAVNSLYSFWWDVTNDWGLDLLLPKHAGGPSRQSSPPRPLILPRLHSRSALLKNPGRTSIDSNPDGPSEDVAHTHAHAYALPQERPLHPWGLRPVLLFPLAVYPFAILVDLVLRLTWSAKLSSHLHSYAEGDLIIFWIELAEVVRRWMWVFLRVEWETIKEAQVHESASRSPPRSAVGMGMGMGAGAGAGGIAMERRETFREPVHEQEEFEMVPSDISGHNSEAG</sequence>
<feature type="transmembrane region" description="Helical" evidence="6">
    <location>
        <begin position="119"/>
        <end position="140"/>
    </location>
</feature>
<feature type="transmembrane region" description="Helical" evidence="6">
    <location>
        <begin position="387"/>
        <end position="405"/>
    </location>
</feature>
<evidence type="ECO:0000259" key="7">
    <source>
        <dbReference type="PROSITE" id="PS51380"/>
    </source>
</evidence>
<dbReference type="AlphaFoldDB" id="A0A5C2S9J2"/>
<evidence type="ECO:0000256" key="6">
    <source>
        <dbReference type="SAM" id="Phobius"/>
    </source>
</evidence>
<feature type="region of interest" description="Disordered" evidence="5">
    <location>
        <begin position="496"/>
        <end position="517"/>
    </location>
</feature>
<evidence type="ECO:0000256" key="4">
    <source>
        <dbReference type="ARBA" id="ARBA00023136"/>
    </source>
</evidence>
<keyword evidence="4 6" id="KW-0472">Membrane</keyword>
<dbReference type="GO" id="GO:0005737">
    <property type="term" value="C:cytoplasm"/>
    <property type="evidence" value="ECO:0007669"/>
    <property type="project" value="TreeGrafter"/>
</dbReference>
<protein>
    <submittedName>
        <fullName evidence="8">EXS-domain-containing protein</fullName>
    </submittedName>
</protein>
<dbReference type="InterPro" id="IPR004342">
    <property type="entry name" value="EXS_C"/>
</dbReference>
<evidence type="ECO:0000256" key="3">
    <source>
        <dbReference type="ARBA" id="ARBA00022989"/>
    </source>
</evidence>
<comment type="subcellular location">
    <subcellularLocation>
        <location evidence="1">Membrane</location>
        <topology evidence="1">Multi-pass membrane protein</topology>
    </subcellularLocation>
</comment>
<dbReference type="STRING" id="1328759.A0A5C2S9J2"/>